<dbReference type="PANTHER" id="PTHR43787:SF10">
    <property type="entry name" value="COFACTOR MODIFYING PROTEIN"/>
    <property type="match status" value="1"/>
</dbReference>
<reference evidence="8 9" key="1">
    <citation type="submission" date="2023-04" db="EMBL/GenBank/DDBJ databases">
        <title>Fusibacter bizertensis strain WBS, isolated from littoral bottom sediments of the Arctic seas - biochemical and genomic analysis.</title>
        <authorList>
            <person name="Brioukhanov A.L."/>
        </authorList>
    </citation>
    <scope>NUCLEOTIDE SEQUENCE [LARGE SCALE GENOMIC DNA]</scope>
    <source>
        <strain evidence="8 9">WBS</strain>
    </source>
</reference>
<protein>
    <submittedName>
        <fullName evidence="8">Radical SAM/SPASM domain-containing protein</fullName>
    </submittedName>
</protein>
<evidence type="ECO:0000313" key="9">
    <source>
        <dbReference type="Proteomes" id="UP001158045"/>
    </source>
</evidence>
<sequence length="289" mass="32994">MKRFKKIYIEITNICNLKCDFCPMTKRAPQFMTEENFEIILNKVKHITDQIYLHVMGEPLLHPQLAGFLALCDKHGLKVNITTNGGLITDTKDIILNAPAVKQVNFSLGSFEANSDSLCLETYTRGITQFALEAQEKTNIVSSLRLWNLDNDMIKGANSKNDQIMTYLEDHLKLDFKIREKCTTYRGGRLSNNIYVNIAQKFEWPDIERLDTKDDVFCYGLRDHIGILVDGTVIPCCLDSDGNIPLGNVYESSIESIVDYDRAKKMYTGFTNRKVVEDLCKKCGYAQKF</sequence>
<dbReference type="SFLD" id="SFLDG01067">
    <property type="entry name" value="SPASM/twitch_domain_containing"/>
    <property type="match status" value="1"/>
</dbReference>
<comment type="cofactor">
    <cofactor evidence="1">
        <name>[4Fe-4S] cluster</name>
        <dbReference type="ChEBI" id="CHEBI:49883"/>
    </cofactor>
</comment>
<evidence type="ECO:0000256" key="5">
    <source>
        <dbReference type="ARBA" id="ARBA00023004"/>
    </source>
</evidence>
<keyword evidence="2" id="KW-0004">4Fe-4S</keyword>
<dbReference type="RefSeq" id="WP_281094649.1">
    <property type="nucleotide sequence ID" value="NZ_JARYZI010000007.1"/>
</dbReference>
<name>A0ABT6NEA5_9FIRM</name>
<dbReference type="InterPro" id="IPR007197">
    <property type="entry name" value="rSAM"/>
</dbReference>
<accession>A0ABT6NEA5</accession>
<dbReference type="PROSITE" id="PS51918">
    <property type="entry name" value="RADICAL_SAM"/>
    <property type="match status" value="1"/>
</dbReference>
<keyword evidence="6" id="KW-0411">Iron-sulfur</keyword>
<evidence type="ECO:0000256" key="1">
    <source>
        <dbReference type="ARBA" id="ARBA00001966"/>
    </source>
</evidence>
<dbReference type="SFLD" id="SFLDS00029">
    <property type="entry name" value="Radical_SAM"/>
    <property type="match status" value="1"/>
</dbReference>
<dbReference type="EMBL" id="JARYZI010000007">
    <property type="protein sequence ID" value="MDH8678758.1"/>
    <property type="molecule type" value="Genomic_DNA"/>
</dbReference>
<dbReference type="InterPro" id="IPR058240">
    <property type="entry name" value="rSAM_sf"/>
</dbReference>
<dbReference type="CDD" id="cd01335">
    <property type="entry name" value="Radical_SAM"/>
    <property type="match status" value="1"/>
</dbReference>
<evidence type="ECO:0000256" key="6">
    <source>
        <dbReference type="ARBA" id="ARBA00023014"/>
    </source>
</evidence>
<keyword evidence="4" id="KW-0479">Metal-binding</keyword>
<dbReference type="Pfam" id="PF13186">
    <property type="entry name" value="SPASM"/>
    <property type="match status" value="1"/>
</dbReference>
<gene>
    <name evidence="8" type="ORF">QE109_11400</name>
</gene>
<evidence type="ECO:0000256" key="2">
    <source>
        <dbReference type="ARBA" id="ARBA00022485"/>
    </source>
</evidence>
<keyword evidence="3" id="KW-0949">S-adenosyl-L-methionine</keyword>
<dbReference type="Pfam" id="PF04055">
    <property type="entry name" value="Radical_SAM"/>
    <property type="match status" value="1"/>
</dbReference>
<dbReference type="Proteomes" id="UP001158045">
    <property type="component" value="Unassembled WGS sequence"/>
</dbReference>
<proteinExistence type="predicted"/>
<dbReference type="InterPro" id="IPR023885">
    <property type="entry name" value="4Fe4S-binding_SPASM_dom"/>
</dbReference>
<keyword evidence="5" id="KW-0408">Iron</keyword>
<evidence type="ECO:0000259" key="7">
    <source>
        <dbReference type="PROSITE" id="PS51918"/>
    </source>
</evidence>
<evidence type="ECO:0000256" key="3">
    <source>
        <dbReference type="ARBA" id="ARBA00022691"/>
    </source>
</evidence>
<keyword evidence="9" id="KW-1185">Reference proteome</keyword>
<evidence type="ECO:0000256" key="4">
    <source>
        <dbReference type="ARBA" id="ARBA00022723"/>
    </source>
</evidence>
<dbReference type="PANTHER" id="PTHR43787">
    <property type="entry name" value="FEMO COFACTOR BIOSYNTHESIS PROTEIN NIFB-RELATED"/>
    <property type="match status" value="1"/>
</dbReference>
<dbReference type="CDD" id="cd21122">
    <property type="entry name" value="SPASM_rSAM"/>
    <property type="match status" value="1"/>
</dbReference>
<organism evidence="8 9">
    <name type="scientific">Fusibacter bizertensis</name>
    <dbReference type="NCBI Taxonomy" id="1488331"/>
    <lineage>
        <taxon>Bacteria</taxon>
        <taxon>Bacillati</taxon>
        <taxon>Bacillota</taxon>
        <taxon>Clostridia</taxon>
        <taxon>Eubacteriales</taxon>
        <taxon>Eubacteriales Family XII. Incertae Sedis</taxon>
        <taxon>Fusibacter</taxon>
    </lineage>
</organism>
<feature type="domain" description="Radical SAM core" evidence="7">
    <location>
        <begin position="1"/>
        <end position="230"/>
    </location>
</feature>
<dbReference type="InterPro" id="IPR013785">
    <property type="entry name" value="Aldolase_TIM"/>
</dbReference>
<dbReference type="Gene3D" id="3.20.20.70">
    <property type="entry name" value="Aldolase class I"/>
    <property type="match status" value="1"/>
</dbReference>
<evidence type="ECO:0000313" key="8">
    <source>
        <dbReference type="EMBL" id="MDH8678758.1"/>
    </source>
</evidence>
<comment type="caution">
    <text evidence="8">The sequence shown here is derived from an EMBL/GenBank/DDBJ whole genome shotgun (WGS) entry which is preliminary data.</text>
</comment>
<dbReference type="SUPFAM" id="SSF102114">
    <property type="entry name" value="Radical SAM enzymes"/>
    <property type="match status" value="1"/>
</dbReference>